<feature type="compositionally biased region" description="Basic and acidic residues" evidence="1">
    <location>
        <begin position="62"/>
        <end position="72"/>
    </location>
</feature>
<feature type="region of interest" description="Disordered" evidence="1">
    <location>
        <begin position="33"/>
        <end position="161"/>
    </location>
</feature>
<dbReference type="Proteomes" id="UP000129902">
    <property type="component" value="Segment"/>
</dbReference>
<organism evidence="2 3">
    <name type="scientific">Human papillomavirus 17</name>
    <dbReference type="NCBI Taxonomy" id="10607"/>
    <lineage>
        <taxon>Viruses</taxon>
        <taxon>Monodnaviria</taxon>
        <taxon>Shotokuvirae</taxon>
        <taxon>Cossaviricota</taxon>
        <taxon>Papovaviricetes</taxon>
        <taxon>Zurhausenvirales</taxon>
        <taxon>Papillomaviridae</taxon>
        <taxon>Firstpapillomavirinae</taxon>
        <taxon>Betapapillomavirus</taxon>
        <taxon>Betapapillomavirus 2</taxon>
    </lineage>
</organism>
<evidence type="ECO:0000313" key="3">
    <source>
        <dbReference type="Proteomes" id="UP000129902"/>
    </source>
</evidence>
<protein>
    <submittedName>
        <fullName evidence="2">E4</fullName>
    </submittedName>
</protein>
<dbReference type="EMBL" id="JN211195">
    <property type="protein sequence ID" value="AFL02863.1"/>
    <property type="molecule type" value="Genomic_DNA"/>
</dbReference>
<name>R9QCH4_HPV17</name>
<evidence type="ECO:0000313" key="2">
    <source>
        <dbReference type="EMBL" id="AFL02863.1"/>
    </source>
</evidence>
<evidence type="ECO:0000256" key="1">
    <source>
        <dbReference type="SAM" id="MobiDB-lite"/>
    </source>
</evidence>
<organismHost>
    <name type="scientific">Homo sapiens</name>
    <name type="common">Human</name>
    <dbReference type="NCBI Taxonomy" id="9606"/>
</organismHost>
<feature type="compositionally biased region" description="Gly residues" evidence="1">
    <location>
        <begin position="128"/>
        <end position="140"/>
    </location>
</feature>
<accession>R9QCH4</accession>
<proteinExistence type="predicted"/>
<reference evidence="2 3" key="1">
    <citation type="submission" date="2011-07" db="EMBL/GenBank/DDBJ databases">
        <title>Subtypes of HPV reveal selection for silent mutations in L1.</title>
        <authorList>
            <person name="Ure A.E."/>
            <person name="Matsukura T."/>
            <person name="Forslund O."/>
        </authorList>
    </citation>
    <scope>NUCLEOTIDE SEQUENCE [LARGE SCALE GENOMIC DNA]</scope>
    <source>
        <strain evidence="2">S410</strain>
    </source>
</reference>
<feature type="compositionally biased region" description="Basic and acidic residues" evidence="1">
    <location>
        <begin position="147"/>
        <end position="156"/>
    </location>
</feature>
<sequence length="196" mass="20828">MLPGLAKLDVGKCMLMRTLSLLLLLALRRQLEKGPTRPPSTPHPGRHQQGDSLPPPCPPEPHNGHHHGDTSGKRLALQPPPPGTKDKTPDDQGPPHGGDKQSPGEGSDASGDENAPTPETPQDPPTGEGEGAVGGPGHGPSRGPSPDPDRDHDRDPQGLLPGVALRLSKWENQFDQLVETLVGDLQDYWKKLGIPQ</sequence>